<reference evidence="8" key="1">
    <citation type="submission" date="2022-08" db="EMBL/GenBank/DDBJ databases">
        <authorList>
            <person name="Marques A."/>
        </authorList>
    </citation>
    <scope>NUCLEOTIDE SEQUENCE</scope>
    <source>
        <strain evidence="8">RhyPub2mFocal</strain>
        <tissue evidence="8">Leaves</tissue>
    </source>
</reference>
<keyword evidence="5" id="KW-0611">Plant defense</keyword>
<dbReference type="FunFam" id="3.40.50.300:FF:001091">
    <property type="entry name" value="Probable disease resistance protein At1g61300"/>
    <property type="match status" value="1"/>
</dbReference>
<evidence type="ECO:0000256" key="4">
    <source>
        <dbReference type="ARBA" id="ARBA00022741"/>
    </source>
</evidence>
<evidence type="ECO:0000256" key="2">
    <source>
        <dbReference type="ARBA" id="ARBA00022614"/>
    </source>
</evidence>
<dbReference type="GO" id="GO:0043531">
    <property type="term" value="F:ADP binding"/>
    <property type="evidence" value="ECO:0007669"/>
    <property type="project" value="InterPro"/>
</dbReference>
<dbReference type="CDD" id="cd14798">
    <property type="entry name" value="RX-CC_like"/>
    <property type="match status" value="1"/>
</dbReference>
<dbReference type="EMBL" id="JAMFTS010000002">
    <property type="protein sequence ID" value="KAJ4786198.1"/>
    <property type="molecule type" value="Genomic_DNA"/>
</dbReference>
<dbReference type="InterPro" id="IPR002182">
    <property type="entry name" value="NB-ARC"/>
</dbReference>
<keyword evidence="2" id="KW-0433">Leucine-rich repeat</keyword>
<feature type="domain" description="NB-ARC" evidence="6">
    <location>
        <begin position="163"/>
        <end position="301"/>
    </location>
</feature>
<sequence>MAEIVANFVLGRITDAAYAEVLSLLEVGDKVERVKRDLKWISAFLKDADAKRNKDERVKQWVEEVKEVAYMIEDVLDEYFAKMGGGRSRNFLKKIGHFPEELVAKHKLDTEIDKIDQRMNEIKANTEKFGITRLESGNRDRPMQFTRPVENPDIGKVEVVGFEDDFNNICKLLLDQSVSRRSVISIVGPGGRGKTTLAKKLYKSAEEKLHFNSLIWITISKEFIIVDILKKMLRKLREINENEERRDEEHFLIELNKSLRNKKYLIVLDDVWFTENRNESLWARLHNALPDDGNGSRVLITIYQVYQRCK</sequence>
<name>A0AAV8F6A7_9POAL</name>
<evidence type="ECO:0000256" key="5">
    <source>
        <dbReference type="ARBA" id="ARBA00022821"/>
    </source>
</evidence>
<dbReference type="PANTHER" id="PTHR19338">
    <property type="entry name" value="TRANSLOCASE OF INNER MITOCHONDRIAL MEMBRANE 13 HOMOLOG"/>
    <property type="match status" value="1"/>
</dbReference>
<evidence type="ECO:0000256" key="3">
    <source>
        <dbReference type="ARBA" id="ARBA00022737"/>
    </source>
</evidence>
<dbReference type="InterPro" id="IPR041118">
    <property type="entry name" value="Rx_N"/>
</dbReference>
<dbReference type="Pfam" id="PF18052">
    <property type="entry name" value="Rx_N"/>
    <property type="match status" value="1"/>
</dbReference>
<comment type="caution">
    <text evidence="8">The sequence shown here is derived from an EMBL/GenBank/DDBJ whole genome shotgun (WGS) entry which is preliminary data.</text>
</comment>
<dbReference type="Gene3D" id="3.40.50.300">
    <property type="entry name" value="P-loop containing nucleotide triphosphate hydrolases"/>
    <property type="match status" value="1"/>
</dbReference>
<dbReference type="AlphaFoldDB" id="A0AAV8F6A7"/>
<dbReference type="GO" id="GO:0006952">
    <property type="term" value="P:defense response"/>
    <property type="evidence" value="ECO:0007669"/>
    <property type="project" value="UniProtKB-KW"/>
</dbReference>
<evidence type="ECO:0000313" key="9">
    <source>
        <dbReference type="Proteomes" id="UP001140206"/>
    </source>
</evidence>
<evidence type="ECO:0000259" key="6">
    <source>
        <dbReference type="Pfam" id="PF00931"/>
    </source>
</evidence>
<proteinExistence type="inferred from homology"/>
<dbReference type="SUPFAM" id="SSF52540">
    <property type="entry name" value="P-loop containing nucleoside triphosphate hydrolases"/>
    <property type="match status" value="1"/>
</dbReference>
<dbReference type="PRINTS" id="PR00364">
    <property type="entry name" value="DISEASERSIST"/>
</dbReference>
<gene>
    <name evidence="8" type="ORF">LUZ62_037444</name>
</gene>
<keyword evidence="3" id="KW-0677">Repeat</keyword>
<keyword evidence="9" id="KW-1185">Reference proteome</keyword>
<dbReference type="InterPro" id="IPR038005">
    <property type="entry name" value="RX-like_CC"/>
</dbReference>
<evidence type="ECO:0000313" key="8">
    <source>
        <dbReference type="EMBL" id="KAJ4786198.1"/>
    </source>
</evidence>
<protein>
    <submittedName>
        <fullName evidence="8">Disease resistance protein (CC-NBS-LRR class) family</fullName>
    </submittedName>
</protein>
<organism evidence="8 9">
    <name type="scientific">Rhynchospora pubera</name>
    <dbReference type="NCBI Taxonomy" id="906938"/>
    <lineage>
        <taxon>Eukaryota</taxon>
        <taxon>Viridiplantae</taxon>
        <taxon>Streptophyta</taxon>
        <taxon>Embryophyta</taxon>
        <taxon>Tracheophyta</taxon>
        <taxon>Spermatophyta</taxon>
        <taxon>Magnoliopsida</taxon>
        <taxon>Liliopsida</taxon>
        <taxon>Poales</taxon>
        <taxon>Cyperaceae</taxon>
        <taxon>Cyperoideae</taxon>
        <taxon>Rhynchosporeae</taxon>
        <taxon>Rhynchospora</taxon>
    </lineage>
</organism>
<dbReference type="PANTHER" id="PTHR19338:SF66">
    <property type="entry name" value="NB-ARC DOMAIN-CONTAINING PROTEIN"/>
    <property type="match status" value="1"/>
</dbReference>
<dbReference type="Gene3D" id="1.20.5.4130">
    <property type="match status" value="1"/>
</dbReference>
<feature type="domain" description="Disease resistance N-terminal" evidence="7">
    <location>
        <begin position="6"/>
        <end position="90"/>
    </location>
</feature>
<dbReference type="InterPro" id="IPR027417">
    <property type="entry name" value="P-loop_NTPase"/>
</dbReference>
<comment type="similarity">
    <text evidence="1">Belongs to the disease resistance NB-LRR family.</text>
</comment>
<keyword evidence="4" id="KW-0547">Nucleotide-binding</keyword>
<dbReference type="Proteomes" id="UP001140206">
    <property type="component" value="Chromosome 2"/>
</dbReference>
<dbReference type="Pfam" id="PF00931">
    <property type="entry name" value="NB-ARC"/>
    <property type="match status" value="1"/>
</dbReference>
<evidence type="ECO:0000259" key="7">
    <source>
        <dbReference type="Pfam" id="PF18052"/>
    </source>
</evidence>
<evidence type="ECO:0000256" key="1">
    <source>
        <dbReference type="ARBA" id="ARBA00008894"/>
    </source>
</evidence>
<accession>A0AAV8F6A7</accession>